<feature type="domain" description="Ricin B lectin" evidence="2">
    <location>
        <begin position="127"/>
        <end position="204"/>
    </location>
</feature>
<feature type="domain" description="Ricin B lectin" evidence="2">
    <location>
        <begin position="210"/>
        <end position="273"/>
    </location>
</feature>
<dbReference type="InterPro" id="IPR035992">
    <property type="entry name" value="Ricin_B-like_lectins"/>
</dbReference>
<dbReference type="Proteomes" id="UP001597419">
    <property type="component" value="Unassembled WGS sequence"/>
</dbReference>
<accession>A0ABW5GWX4</accession>
<sequence>MFAASAIFAATAAWAVPAHAAPAESSIPDPAAGHNISDRVDTDGVTYTRSLTPTLTFRPTAPGGGSLTAVFYLYDGDTIVQDNWVWNVPSGSVAQWTVPADKPLQNGHTYRFRATTFRSDTGELADDAWVNLQSAYSGQMTDVAACGVGNGTRVQQWPANGADCQRFFPWGTGDGYYQFQAKHSGQVLDNTFCDVDNGNPVTMYDKVNGDCQKWTVEPQRVGSGVYKFAVRNPGKVLDQGCTTRQGTVLTIWDRIDRNPCQEWKIVPSPANGVAVQWLQFTVNLNPPLPKR</sequence>
<comment type="caution">
    <text evidence="3">The sequence shown here is derived from an EMBL/GenBank/DDBJ whole genome shotgun (WGS) entry which is preliminary data.</text>
</comment>
<evidence type="ECO:0000259" key="2">
    <source>
        <dbReference type="Pfam" id="PF14200"/>
    </source>
</evidence>
<dbReference type="PROSITE" id="PS50231">
    <property type="entry name" value="RICIN_B_LECTIN"/>
    <property type="match status" value="1"/>
</dbReference>
<dbReference type="Gene3D" id="2.80.10.50">
    <property type="match status" value="2"/>
</dbReference>
<organism evidence="3 4">
    <name type="scientific">Amycolatopsis samaneae</name>
    <dbReference type="NCBI Taxonomy" id="664691"/>
    <lineage>
        <taxon>Bacteria</taxon>
        <taxon>Bacillati</taxon>
        <taxon>Actinomycetota</taxon>
        <taxon>Actinomycetes</taxon>
        <taxon>Pseudonocardiales</taxon>
        <taxon>Pseudonocardiaceae</taxon>
        <taxon>Amycolatopsis</taxon>
    </lineage>
</organism>
<proteinExistence type="predicted"/>
<dbReference type="CDD" id="cd00161">
    <property type="entry name" value="beta-trefoil_Ricin-like"/>
    <property type="match status" value="1"/>
</dbReference>
<dbReference type="Pfam" id="PF14200">
    <property type="entry name" value="RicinB_lectin_2"/>
    <property type="match status" value="2"/>
</dbReference>
<feature type="signal peptide" evidence="1">
    <location>
        <begin position="1"/>
        <end position="20"/>
    </location>
</feature>
<keyword evidence="1" id="KW-0732">Signal</keyword>
<reference evidence="4" key="1">
    <citation type="journal article" date="2019" name="Int. J. Syst. Evol. Microbiol.">
        <title>The Global Catalogue of Microorganisms (GCM) 10K type strain sequencing project: providing services to taxonomists for standard genome sequencing and annotation.</title>
        <authorList>
            <consortium name="The Broad Institute Genomics Platform"/>
            <consortium name="The Broad Institute Genome Sequencing Center for Infectious Disease"/>
            <person name="Wu L."/>
            <person name="Ma J."/>
        </authorList>
    </citation>
    <scope>NUCLEOTIDE SEQUENCE [LARGE SCALE GENOMIC DNA]</scope>
    <source>
        <strain evidence="4">CGMCC 4.7643</strain>
    </source>
</reference>
<protein>
    <submittedName>
        <fullName evidence="3">RICIN domain-containing protein</fullName>
    </submittedName>
</protein>
<dbReference type="EMBL" id="JBHUKU010000030">
    <property type="protein sequence ID" value="MFD2465336.1"/>
    <property type="molecule type" value="Genomic_DNA"/>
</dbReference>
<dbReference type="InterPro" id="IPR000772">
    <property type="entry name" value="Ricin_B_lectin"/>
</dbReference>
<dbReference type="SUPFAM" id="SSF50370">
    <property type="entry name" value="Ricin B-like lectins"/>
    <property type="match status" value="1"/>
</dbReference>
<keyword evidence="4" id="KW-1185">Reference proteome</keyword>
<evidence type="ECO:0000256" key="1">
    <source>
        <dbReference type="SAM" id="SignalP"/>
    </source>
</evidence>
<evidence type="ECO:0000313" key="4">
    <source>
        <dbReference type="Proteomes" id="UP001597419"/>
    </source>
</evidence>
<gene>
    <name evidence="3" type="ORF">ACFSYJ_42420</name>
</gene>
<evidence type="ECO:0000313" key="3">
    <source>
        <dbReference type="EMBL" id="MFD2465336.1"/>
    </source>
</evidence>
<name>A0ABW5GWX4_9PSEU</name>
<feature type="chain" id="PRO_5045183086" evidence="1">
    <location>
        <begin position="21"/>
        <end position="291"/>
    </location>
</feature>
<dbReference type="RefSeq" id="WP_345407882.1">
    <property type="nucleotide sequence ID" value="NZ_BAABHG010000024.1"/>
</dbReference>